<dbReference type="SUPFAM" id="SSF55729">
    <property type="entry name" value="Acyl-CoA N-acyltransferases (Nat)"/>
    <property type="match status" value="1"/>
</dbReference>
<dbReference type="PROSITE" id="PS51186">
    <property type="entry name" value="GNAT"/>
    <property type="match status" value="1"/>
</dbReference>
<evidence type="ECO:0000256" key="1">
    <source>
        <dbReference type="ARBA" id="ARBA00022679"/>
    </source>
</evidence>
<keyword evidence="2" id="KW-0012">Acyltransferase</keyword>
<evidence type="ECO:0000313" key="5">
    <source>
        <dbReference type="Proteomes" id="UP000001941"/>
    </source>
</evidence>
<protein>
    <submittedName>
        <fullName evidence="4">GCN5-related N-acetyltransferase</fullName>
    </submittedName>
</protein>
<organism evidence="4 5">
    <name type="scientific">Methanospirillum hungatei JF-1 (strain ATCC 27890 / DSM 864 / NBRC 100397 / JF-1)</name>
    <dbReference type="NCBI Taxonomy" id="323259"/>
    <lineage>
        <taxon>Archaea</taxon>
        <taxon>Methanobacteriati</taxon>
        <taxon>Methanobacteriota</taxon>
        <taxon>Stenosarchaea group</taxon>
        <taxon>Methanomicrobia</taxon>
        <taxon>Methanomicrobiales</taxon>
        <taxon>Methanospirillaceae</taxon>
        <taxon>Methanospirillum</taxon>
    </lineage>
</organism>
<keyword evidence="5" id="KW-1185">Reference proteome</keyword>
<reference evidence="5" key="1">
    <citation type="journal article" date="2016" name="Stand. Genomic Sci.">
        <title>Complete genome sequence of Methanospirillum hungatei type strain JF1.</title>
        <authorList>
            <person name="Gunsalus R.P."/>
            <person name="Cook L.E."/>
            <person name="Crable B."/>
            <person name="Rohlin L."/>
            <person name="McDonald E."/>
            <person name="Mouttaki H."/>
            <person name="Sieber J.R."/>
            <person name="Poweleit N."/>
            <person name="Zhou H."/>
            <person name="Lapidus A.L."/>
            <person name="Daligault H.E."/>
            <person name="Land M."/>
            <person name="Gilna P."/>
            <person name="Ivanova N."/>
            <person name="Kyrpides N."/>
            <person name="Culley D.E."/>
            <person name="McInerney M.J."/>
        </authorList>
    </citation>
    <scope>NUCLEOTIDE SEQUENCE [LARGE SCALE GENOMIC DNA]</scope>
    <source>
        <strain evidence="5">ATCC 27890 / DSM 864 / NBRC 100397 / JF-1</strain>
    </source>
</reference>
<name>Q2FNJ5_METHJ</name>
<evidence type="ECO:0000259" key="3">
    <source>
        <dbReference type="PROSITE" id="PS51186"/>
    </source>
</evidence>
<dbReference type="PANTHER" id="PTHR43072:SF23">
    <property type="entry name" value="UPF0039 PROTEIN C11D3.02C"/>
    <property type="match status" value="1"/>
</dbReference>
<dbReference type="InterPro" id="IPR000182">
    <property type="entry name" value="GNAT_dom"/>
</dbReference>
<dbReference type="GO" id="GO:0016747">
    <property type="term" value="F:acyltransferase activity, transferring groups other than amino-acyl groups"/>
    <property type="evidence" value="ECO:0007669"/>
    <property type="project" value="InterPro"/>
</dbReference>
<dbReference type="eggNOG" id="arCOG00830">
    <property type="taxonomic scope" value="Archaea"/>
</dbReference>
<dbReference type="STRING" id="323259.Mhun_1452"/>
<dbReference type="RefSeq" id="WP_011448455.1">
    <property type="nucleotide sequence ID" value="NC_007796.1"/>
</dbReference>
<evidence type="ECO:0000256" key="2">
    <source>
        <dbReference type="ARBA" id="ARBA00023315"/>
    </source>
</evidence>
<dbReference type="PANTHER" id="PTHR43072">
    <property type="entry name" value="N-ACETYLTRANSFERASE"/>
    <property type="match status" value="1"/>
</dbReference>
<dbReference type="AlphaFoldDB" id="Q2FNJ5"/>
<evidence type="ECO:0000313" key="4">
    <source>
        <dbReference type="EMBL" id="ABD41186.1"/>
    </source>
</evidence>
<dbReference type="CDD" id="cd04301">
    <property type="entry name" value="NAT_SF"/>
    <property type="match status" value="1"/>
</dbReference>
<gene>
    <name evidence="4" type="ordered locus">Mhun_1452</name>
</gene>
<dbReference type="InParanoid" id="Q2FNJ5"/>
<sequence length="166" mass="18677">MTQTPHLIFASITESDKEPVIALFNYYIEHTNAAFLESPLPSSYFDVLLPVIEQYPSVSVKENGALIGFGLLRPHNPMPAFRNTAVISYFLDPAYTGKGIGSKMLNFLIEKAREKGIRSILAEISSLNPGSVRFHEKNGFIHRGRFERVGVKNGKEFDTIWMQKSL</sequence>
<feature type="domain" description="N-acetyltransferase" evidence="3">
    <location>
        <begin position="7"/>
        <end position="166"/>
    </location>
</feature>
<keyword evidence="1" id="KW-0808">Transferase</keyword>
<dbReference type="KEGG" id="mhu:Mhun_1452"/>
<dbReference type="Pfam" id="PF00583">
    <property type="entry name" value="Acetyltransf_1"/>
    <property type="match status" value="1"/>
</dbReference>
<dbReference type="Gene3D" id="3.40.630.30">
    <property type="match status" value="1"/>
</dbReference>
<dbReference type="HOGENOM" id="CLU_013985_4_4_2"/>
<dbReference type="OrthoDB" id="129730at2157"/>
<dbReference type="EMBL" id="CP000254">
    <property type="protein sequence ID" value="ABD41186.1"/>
    <property type="molecule type" value="Genomic_DNA"/>
</dbReference>
<dbReference type="EnsemblBacteria" id="ABD41186">
    <property type="protein sequence ID" value="ABD41186"/>
    <property type="gene ID" value="Mhun_1452"/>
</dbReference>
<dbReference type="InterPro" id="IPR016181">
    <property type="entry name" value="Acyl_CoA_acyltransferase"/>
</dbReference>
<dbReference type="Proteomes" id="UP000001941">
    <property type="component" value="Chromosome"/>
</dbReference>
<accession>Q2FNJ5</accession>
<proteinExistence type="predicted"/>
<dbReference type="GeneID" id="3924510"/>